<dbReference type="InParanoid" id="A0A1X7U5I4"/>
<reference evidence="1" key="1">
    <citation type="submission" date="2017-05" db="UniProtKB">
        <authorList>
            <consortium name="EnsemblMetazoa"/>
        </authorList>
    </citation>
    <scope>IDENTIFICATION</scope>
</reference>
<evidence type="ECO:0008006" key="2">
    <source>
        <dbReference type="Google" id="ProtNLM"/>
    </source>
</evidence>
<sequence length="112" mass="12934">MLRYSSPDEFSTVDTLREGIRSQLGSNLIPSINFEIGYLKGQQKLWIRCDDDLKDAWDYIKKGTGSFWCTGPGVNKSKKRMLANENDSASDSEEEVQKKGLRLHYVRRKMKK</sequence>
<proteinExistence type="predicted"/>
<evidence type="ECO:0000313" key="1">
    <source>
        <dbReference type="EnsemblMetazoa" id="Aqu2.1.22726_001"/>
    </source>
</evidence>
<dbReference type="AlphaFoldDB" id="A0A1X7U5I4"/>
<accession>A0A1X7U5I4</accession>
<dbReference type="EnsemblMetazoa" id="Aqu2.1.22726_001">
    <property type="protein sequence ID" value="Aqu2.1.22726_001"/>
    <property type="gene ID" value="Aqu2.1.22726"/>
</dbReference>
<name>A0A1X7U5I4_AMPQE</name>
<organism evidence="1">
    <name type="scientific">Amphimedon queenslandica</name>
    <name type="common">Sponge</name>
    <dbReference type="NCBI Taxonomy" id="400682"/>
    <lineage>
        <taxon>Eukaryota</taxon>
        <taxon>Metazoa</taxon>
        <taxon>Porifera</taxon>
        <taxon>Demospongiae</taxon>
        <taxon>Heteroscleromorpha</taxon>
        <taxon>Haplosclerida</taxon>
        <taxon>Niphatidae</taxon>
        <taxon>Amphimedon</taxon>
    </lineage>
</organism>
<protein>
    <recommendedName>
        <fullName evidence="2">PB1 domain-containing protein</fullName>
    </recommendedName>
</protein>